<evidence type="ECO:0000313" key="2">
    <source>
        <dbReference type="Proteomes" id="UP001165080"/>
    </source>
</evidence>
<organism evidence="1 2">
    <name type="scientific">Pleodorina starrii</name>
    <dbReference type="NCBI Taxonomy" id="330485"/>
    <lineage>
        <taxon>Eukaryota</taxon>
        <taxon>Viridiplantae</taxon>
        <taxon>Chlorophyta</taxon>
        <taxon>core chlorophytes</taxon>
        <taxon>Chlorophyceae</taxon>
        <taxon>CS clade</taxon>
        <taxon>Chlamydomonadales</taxon>
        <taxon>Volvocaceae</taxon>
        <taxon>Pleodorina</taxon>
    </lineage>
</organism>
<comment type="caution">
    <text evidence="1">The sequence shown here is derived from an EMBL/GenBank/DDBJ whole genome shotgun (WGS) entry which is preliminary data.</text>
</comment>
<dbReference type="AlphaFoldDB" id="A0A9W6F3U0"/>
<name>A0A9W6F3U0_9CHLO</name>
<dbReference type="SMART" id="SM00855">
    <property type="entry name" value="PGAM"/>
    <property type="match status" value="1"/>
</dbReference>
<reference evidence="1 2" key="1">
    <citation type="journal article" date="2023" name="Commun. Biol.">
        <title>Reorganization of the ancestral sex-determining regions during the evolution of trioecy in Pleodorina starrii.</title>
        <authorList>
            <person name="Takahashi K."/>
            <person name="Suzuki S."/>
            <person name="Kawai-Toyooka H."/>
            <person name="Yamamoto K."/>
            <person name="Hamaji T."/>
            <person name="Ootsuki R."/>
            <person name="Yamaguchi H."/>
            <person name="Kawachi M."/>
            <person name="Higashiyama T."/>
            <person name="Nozaki H."/>
        </authorList>
    </citation>
    <scope>NUCLEOTIDE SEQUENCE [LARGE SCALE GENOMIC DNA]</scope>
    <source>
        <strain evidence="1 2">NIES-4479</strain>
    </source>
</reference>
<dbReference type="EMBL" id="BRXU01000013">
    <property type="protein sequence ID" value="GLC55422.1"/>
    <property type="molecule type" value="Genomic_DNA"/>
</dbReference>
<proteinExistence type="predicted"/>
<dbReference type="PANTHER" id="PTHR47821">
    <property type="entry name" value="PHOSPHOGLYCERATE MUTASE FAMILY PROTEIN"/>
    <property type="match status" value="1"/>
</dbReference>
<accession>A0A9W6F3U0</accession>
<protein>
    <recommendedName>
        <fullName evidence="3">Phosphoglycerate mutase</fullName>
    </recommendedName>
</protein>
<gene>
    <name evidence="1" type="primary">PLEST007101</name>
    <name evidence="1" type="ORF">PLESTB_000985600</name>
</gene>
<dbReference type="InterPro" id="IPR029033">
    <property type="entry name" value="His_PPase_superfam"/>
</dbReference>
<keyword evidence="2" id="KW-1185">Reference proteome</keyword>
<dbReference type="InterPro" id="IPR013078">
    <property type="entry name" value="His_Pase_superF_clade-1"/>
</dbReference>
<dbReference type="Proteomes" id="UP001165080">
    <property type="component" value="Unassembled WGS sequence"/>
</dbReference>
<dbReference type="SUPFAM" id="SSF53254">
    <property type="entry name" value="Phosphoglycerate mutase-like"/>
    <property type="match status" value="1"/>
</dbReference>
<dbReference type="Gene3D" id="3.40.50.1240">
    <property type="entry name" value="Phosphoglycerate mutase-like"/>
    <property type="match status" value="1"/>
</dbReference>
<dbReference type="Pfam" id="PF00300">
    <property type="entry name" value="His_Phos_1"/>
    <property type="match status" value="1"/>
</dbReference>
<dbReference type="PANTHER" id="PTHR47821:SF2">
    <property type="entry name" value="PHOSPHOGLYCERATE MUTASE FAMILY PROTEIN"/>
    <property type="match status" value="1"/>
</dbReference>
<sequence length="218" mass="24073">MESHHLQNEYWLLRHGRSLANEVETIVSKPENGVEERWTLAPAGEDQARAAGHKFGEVLQAVERAGRLVCVLTSPFSRTRRTAALAVEAAGLQPDTCPLQVAPELRERFFGDDLEMQPYSAAYGKVWERDAESTASVPGGNGESVDDVSTRVRQLFQRLEGEQQGAVILLVSHGDTLSILQATMLGEDTRQHRRFAFETAELRALTQSGARPVPVDKP</sequence>
<evidence type="ECO:0008006" key="3">
    <source>
        <dbReference type="Google" id="ProtNLM"/>
    </source>
</evidence>
<evidence type="ECO:0000313" key="1">
    <source>
        <dbReference type="EMBL" id="GLC55422.1"/>
    </source>
</evidence>
<dbReference type="CDD" id="cd07067">
    <property type="entry name" value="HP_PGM_like"/>
    <property type="match status" value="1"/>
</dbReference>